<feature type="compositionally biased region" description="Low complexity" evidence="1">
    <location>
        <begin position="817"/>
        <end position="837"/>
    </location>
</feature>
<dbReference type="AlphaFoldDB" id="A0A1M2VPI2"/>
<feature type="transmembrane region" description="Helical" evidence="2">
    <location>
        <begin position="20"/>
        <end position="46"/>
    </location>
</feature>
<feature type="region of interest" description="Disordered" evidence="1">
    <location>
        <begin position="335"/>
        <end position="357"/>
    </location>
</feature>
<comment type="caution">
    <text evidence="3">The sequence shown here is derived from an EMBL/GenBank/DDBJ whole genome shotgun (WGS) entry which is preliminary data.</text>
</comment>
<keyword evidence="2" id="KW-0472">Membrane</keyword>
<dbReference type="STRING" id="154538.A0A1M2VPI2"/>
<feature type="transmembrane region" description="Helical" evidence="2">
    <location>
        <begin position="256"/>
        <end position="273"/>
    </location>
</feature>
<evidence type="ECO:0000313" key="4">
    <source>
        <dbReference type="Proteomes" id="UP000184267"/>
    </source>
</evidence>
<organism evidence="3 4">
    <name type="scientific">Trametes pubescens</name>
    <name type="common">White-rot fungus</name>
    <dbReference type="NCBI Taxonomy" id="154538"/>
    <lineage>
        <taxon>Eukaryota</taxon>
        <taxon>Fungi</taxon>
        <taxon>Dikarya</taxon>
        <taxon>Basidiomycota</taxon>
        <taxon>Agaricomycotina</taxon>
        <taxon>Agaricomycetes</taxon>
        <taxon>Polyporales</taxon>
        <taxon>Polyporaceae</taxon>
        <taxon>Trametes</taxon>
    </lineage>
</organism>
<keyword evidence="2" id="KW-1133">Transmembrane helix</keyword>
<feature type="region of interest" description="Disordered" evidence="1">
    <location>
        <begin position="810"/>
        <end position="941"/>
    </location>
</feature>
<feature type="compositionally biased region" description="Polar residues" evidence="1">
    <location>
        <begin position="348"/>
        <end position="357"/>
    </location>
</feature>
<keyword evidence="2" id="KW-0812">Transmembrane</keyword>
<name>A0A1M2VPI2_TRAPU</name>
<feature type="transmembrane region" description="Helical" evidence="2">
    <location>
        <begin position="147"/>
        <end position="166"/>
    </location>
</feature>
<feature type="transmembrane region" description="Helical" evidence="2">
    <location>
        <begin position="178"/>
        <end position="199"/>
    </location>
</feature>
<feature type="compositionally biased region" description="Polar residues" evidence="1">
    <location>
        <begin position="917"/>
        <end position="933"/>
    </location>
</feature>
<dbReference type="OrthoDB" id="2564696at2759"/>
<gene>
    <name evidence="3" type="ORF">TRAPUB_14031</name>
</gene>
<feature type="region of interest" description="Disordered" evidence="1">
    <location>
        <begin position="376"/>
        <end position="443"/>
    </location>
</feature>
<proteinExistence type="predicted"/>
<accession>A0A1M2VPI2</accession>
<feature type="transmembrane region" description="Helical" evidence="2">
    <location>
        <begin position="219"/>
        <end position="244"/>
    </location>
</feature>
<feature type="transmembrane region" description="Helical" evidence="2">
    <location>
        <begin position="53"/>
        <end position="77"/>
    </location>
</feature>
<protein>
    <submittedName>
        <fullName evidence="3">Uncharacterized protein</fullName>
    </submittedName>
</protein>
<evidence type="ECO:0000313" key="3">
    <source>
        <dbReference type="EMBL" id="OJT09497.1"/>
    </source>
</evidence>
<reference evidence="3 4" key="1">
    <citation type="submission" date="2016-10" db="EMBL/GenBank/DDBJ databases">
        <title>Genome sequence of the basidiomycete white-rot fungus Trametes pubescens.</title>
        <authorList>
            <person name="Makela M.R."/>
            <person name="Granchi Z."/>
            <person name="Peng M."/>
            <person name="De Vries R.P."/>
            <person name="Grigoriev I."/>
            <person name="Riley R."/>
            <person name="Hilden K."/>
        </authorList>
    </citation>
    <scope>NUCLEOTIDE SEQUENCE [LARGE SCALE GENOMIC DNA]</scope>
    <source>
        <strain evidence="3 4">FBCC735</strain>
    </source>
</reference>
<dbReference type="Proteomes" id="UP000184267">
    <property type="component" value="Unassembled WGS sequence"/>
</dbReference>
<dbReference type="OMA" id="RFLFYWG"/>
<keyword evidence="4" id="KW-1185">Reference proteome</keyword>
<feature type="compositionally biased region" description="Pro residues" evidence="1">
    <location>
        <begin position="414"/>
        <end position="423"/>
    </location>
</feature>
<evidence type="ECO:0000256" key="1">
    <source>
        <dbReference type="SAM" id="MobiDB-lite"/>
    </source>
</evidence>
<evidence type="ECO:0000256" key="2">
    <source>
        <dbReference type="SAM" id="Phobius"/>
    </source>
</evidence>
<dbReference type="EMBL" id="MNAD01000904">
    <property type="protein sequence ID" value="OJT09497.1"/>
    <property type="molecule type" value="Genomic_DNA"/>
</dbReference>
<feature type="compositionally biased region" description="Pro residues" evidence="1">
    <location>
        <begin position="849"/>
        <end position="888"/>
    </location>
</feature>
<feature type="compositionally biased region" description="Low complexity" evidence="1">
    <location>
        <begin position="394"/>
        <end position="404"/>
    </location>
</feature>
<sequence>MSSDSFEPGVAISSLSSDTAIQLILADVPIFAVGILAFGVLMFFFLMKRVDKLVFCLHLSVLVAFLAALFDLSQILIRGKEAVDLGLNTAGVSGLITAREVFFACSDGLRFLFYWGFVAAIPLGETIPENTVIHSGSWQRWGLLGQMLKWATLLLVLLITIFQLVYRDVATLAKLGPIYETEATLEIIVSAVFILKLLLNTWARVPSGTTMPTKGAMLVQYAPMIVALFFSLWIAVGNAILYDFTETALGRFLRAIELYILIVYMLTISFYHLRHLSFFPIYRPAPKALSRAGTFDRNSIMKYNDEKIAVASPPVAPESVKTDFMQVLEERYRQQEEMPPTVMRDSSRAPTIENNSQHQSMAARLSTWLGIARPLPHPEEGQEVQPWDVDAERGPSPTTGRTPTWYTDEKPRIESPPLPPPPIIDEDEQRGVSPIPEYSPWPTMERDIASPAPSSVKDFPPAPGIIEPESEEETPFPDRDWQDVEYSNAARYSGVGEETVANALSSQYYQPTEVSRLQAPDLLSPSFSRPGSMEGEYLGSPYPMSPIGSAAVTPLPRSRPLPPMPLPYSQMLEPGSPIQPDSARSSNMSILLRRQTELDASIAALRLYSPSKATFDVSAMPVAPEAFYSQLAQPSVSADRLSTVPSMESPGLPAPSPDFTLATPRTNLFPQSSARSEFSFSNLPHQPPLNRSSMDSGVFPQMGIAVEAPSEADDYGSTRAGSPMSTLAPPQMPAAMGSRFSADSSVAEGRMRRNDSLGTQYEITSFIGSLSVPNSNKDSTISAFSAVYSDDGSVVDAIVSTAQFVRPTLAIPPPSQSEPSPASLAAPPQPSPAAVSPVHTPSGGRRALPPVPQPAVQPRPESPPAQPQPQPTQPQPVQPAPAAAPTPAPRFRRAVGLPPRPRLSVVNLTPVEEKTSPTDTATTLARSPQSGSGTPPAGRRW</sequence>